<evidence type="ECO:0000256" key="1">
    <source>
        <dbReference type="SAM" id="MobiDB-lite"/>
    </source>
</evidence>
<feature type="compositionally biased region" description="Low complexity" evidence="1">
    <location>
        <begin position="149"/>
        <end position="167"/>
    </location>
</feature>
<feature type="compositionally biased region" description="Basic and acidic residues" evidence="1">
    <location>
        <begin position="102"/>
        <end position="125"/>
    </location>
</feature>
<dbReference type="GeneID" id="43592457"/>
<reference evidence="2" key="1">
    <citation type="submission" date="2017-08" db="EMBL/GenBank/DDBJ databases">
        <authorList>
            <person name="Cuomo C."/>
            <person name="Billmyre B."/>
            <person name="Heitman J."/>
        </authorList>
    </citation>
    <scope>NUCLEOTIDE SEQUENCE</scope>
    <source>
        <strain evidence="2">CBS 12478</strain>
    </source>
</reference>
<feature type="compositionally biased region" description="Low complexity" evidence="1">
    <location>
        <begin position="521"/>
        <end position="533"/>
    </location>
</feature>
<dbReference type="EMBL" id="CP144062">
    <property type="protein sequence ID" value="WWD22135.1"/>
    <property type="molecule type" value="Genomic_DNA"/>
</dbReference>
<feature type="region of interest" description="Disordered" evidence="1">
    <location>
        <begin position="1"/>
        <end position="170"/>
    </location>
</feature>
<accession>A0A5M6BQW9</accession>
<organism evidence="2 3">
    <name type="scientific">Kwoniella shandongensis</name>
    <dbReference type="NCBI Taxonomy" id="1734106"/>
    <lineage>
        <taxon>Eukaryota</taxon>
        <taxon>Fungi</taxon>
        <taxon>Dikarya</taxon>
        <taxon>Basidiomycota</taxon>
        <taxon>Agaricomycotina</taxon>
        <taxon>Tremellomycetes</taxon>
        <taxon>Tremellales</taxon>
        <taxon>Cryptococcaceae</taxon>
        <taxon>Kwoniella</taxon>
    </lineage>
</organism>
<gene>
    <name evidence="2" type="ORF">CI109_106624</name>
</gene>
<protein>
    <submittedName>
        <fullName evidence="2">Uncharacterized protein</fullName>
    </submittedName>
</protein>
<dbReference type="Proteomes" id="UP000322225">
    <property type="component" value="Chromosome 12"/>
</dbReference>
<reference evidence="2" key="2">
    <citation type="submission" date="2024-01" db="EMBL/GenBank/DDBJ databases">
        <title>Comparative genomics of Cryptococcus and Kwoniella reveals pathogenesis evolution and contrasting modes of karyotype evolution via chromosome fusion or intercentromeric recombination.</title>
        <authorList>
            <person name="Coelho M.A."/>
            <person name="David-Palma M."/>
            <person name="Shea T."/>
            <person name="Bowers K."/>
            <person name="McGinley-Smith S."/>
            <person name="Mohammad A.W."/>
            <person name="Gnirke A."/>
            <person name="Yurkov A.M."/>
            <person name="Nowrousian M."/>
            <person name="Sun S."/>
            <person name="Cuomo C.A."/>
            <person name="Heitman J."/>
        </authorList>
    </citation>
    <scope>NUCLEOTIDE SEQUENCE</scope>
    <source>
        <strain evidence="2">CBS 12478</strain>
    </source>
</reference>
<dbReference type="KEGG" id="ksn:43592457"/>
<evidence type="ECO:0000313" key="2">
    <source>
        <dbReference type="EMBL" id="WWD22135.1"/>
    </source>
</evidence>
<evidence type="ECO:0000313" key="3">
    <source>
        <dbReference type="Proteomes" id="UP000322225"/>
    </source>
</evidence>
<dbReference type="OrthoDB" id="2590590at2759"/>
<dbReference type="AlphaFoldDB" id="A0A5M6BQW9"/>
<dbReference type="RefSeq" id="XP_031857439.1">
    <property type="nucleotide sequence ID" value="XM_032008285.1"/>
</dbReference>
<keyword evidence="3" id="KW-1185">Reference proteome</keyword>
<proteinExistence type="predicted"/>
<feature type="region of interest" description="Disordered" evidence="1">
    <location>
        <begin position="365"/>
        <end position="388"/>
    </location>
</feature>
<name>A0A5M6BQW9_9TREE</name>
<feature type="compositionally biased region" description="Pro residues" evidence="1">
    <location>
        <begin position="127"/>
        <end position="137"/>
    </location>
</feature>
<feature type="region of interest" description="Disordered" evidence="1">
    <location>
        <begin position="518"/>
        <end position="542"/>
    </location>
</feature>
<sequence length="733" mass="77884">MGRPEDQNQRAVSTASPAPLGVSADLVPFPVPLPSASILSLGPTLEDVDRDEEGDIDRQGEGLPSYEFALNTEIDAAQGDEETPTTGGETSALPESIAPAVVDEKRRLDEQDREESTHSERREPSRLLPPIPFPQPEPSGSSAPQALPPSYDVASPSISSSAASVPTPRVPVPHRPTAVIATRLPSTSLLRLDYGSASLPHSDQTTTCVLPLLSGRLVILGTAGGLRLLNTEDESSPITVIWKGLAVWEIRILQKMNQDQDQEDDGDGDVQRGNPVRGSVMVLCGGIEDPNKPGKPKKGTGAEVRVYKLENLTSLAQWSSIQHPSYTGIDLAPAPALRGAGKGKGKEGIEWIKFGSHGLNLGPSPTSLRTLSLTDPPVPPRSDPNSNSLPLSWTKDHFVLPSTASTSSSASSSSSDGLTTAIFTSPERLFVAIATTTHIIIHGGFPTVGDPASCTFTASRSFYLPVPPSYVSFLRLPSTNISPNTPSRSLTTPLTTTTNRDDAESVFEYEDYASSIYNGRTPSMTSSSTDPPSIGEEEGEDGKPAELGLYVSFGSRACLIRITDSTVLDFKLGKSGSGGKGDWGAFETLLLEGGGEVYVMTRGKETFLFAAPFEIPSNCNTPLAQVLWPEAPLSISASVDYTPSPSSTSASAGREDVDVQLIATSFTGNIHVQHLTFSGTARGSKTKPFASTKIGGGVKILQGDKSDRGCYLGYKKGTKDWRIVRLEKDRSGR</sequence>
<feature type="compositionally biased region" description="Acidic residues" evidence="1">
    <location>
        <begin position="46"/>
        <end position="55"/>
    </location>
</feature>